<dbReference type="Proteomes" id="UP000284841">
    <property type="component" value="Unassembled WGS sequence"/>
</dbReference>
<dbReference type="SUPFAM" id="SSF52833">
    <property type="entry name" value="Thioredoxin-like"/>
    <property type="match status" value="1"/>
</dbReference>
<evidence type="ECO:0000313" key="3">
    <source>
        <dbReference type="EMBL" id="RHJ89548.1"/>
    </source>
</evidence>
<evidence type="ECO:0000313" key="4">
    <source>
        <dbReference type="Proteomes" id="UP000284841"/>
    </source>
</evidence>
<organism evidence="3 4">
    <name type="scientific">Emergencia timonensis</name>
    <dbReference type="NCBI Taxonomy" id="1776384"/>
    <lineage>
        <taxon>Bacteria</taxon>
        <taxon>Bacillati</taxon>
        <taxon>Bacillota</taxon>
        <taxon>Clostridia</taxon>
        <taxon>Peptostreptococcales</taxon>
        <taxon>Anaerovoracaceae</taxon>
        <taxon>Emergencia</taxon>
    </lineage>
</organism>
<feature type="chain" id="PRO_5019335536" evidence="1">
    <location>
        <begin position="25"/>
        <end position="184"/>
    </location>
</feature>
<evidence type="ECO:0000256" key="1">
    <source>
        <dbReference type="SAM" id="SignalP"/>
    </source>
</evidence>
<gene>
    <name evidence="3" type="ORF">DW099_02955</name>
</gene>
<comment type="caution">
    <text evidence="3">The sequence shown here is derived from an EMBL/GenBank/DDBJ whole genome shotgun (WGS) entry which is preliminary data.</text>
</comment>
<keyword evidence="4" id="KW-1185">Reference proteome</keyword>
<sequence length="184" mass="19975">MEMKKCRKIAGVLVVVMIAVLTMAACGSDTQDVEPADKRSSAGFEDFEGELLGGGVVTEDIFAKADLTMVNVWATYCGPCIDEMPDLGKISKEYQDKGFQIVGIVSDTYDAEDATAKEIVEETGADYSHIVLNTDLVNGPLKDVQVVPTTFFVDKNGNQVGQVITGSKSESNWKKIIDDLLRQI</sequence>
<name>A0A415E766_9FIRM</name>
<feature type="domain" description="Thioredoxin" evidence="2">
    <location>
        <begin position="33"/>
        <end position="182"/>
    </location>
</feature>
<dbReference type="Pfam" id="PF08534">
    <property type="entry name" value="Redoxin"/>
    <property type="match status" value="1"/>
</dbReference>
<dbReference type="STRING" id="1776384.GCA_900086585_02899"/>
<dbReference type="InterPro" id="IPR013740">
    <property type="entry name" value="Redoxin"/>
</dbReference>
<dbReference type="InterPro" id="IPR036249">
    <property type="entry name" value="Thioredoxin-like_sf"/>
</dbReference>
<dbReference type="GO" id="GO:0016491">
    <property type="term" value="F:oxidoreductase activity"/>
    <property type="evidence" value="ECO:0007669"/>
    <property type="project" value="InterPro"/>
</dbReference>
<dbReference type="InterPro" id="IPR050553">
    <property type="entry name" value="Thioredoxin_ResA/DsbE_sf"/>
</dbReference>
<accession>A0A415E766</accession>
<dbReference type="PROSITE" id="PS51257">
    <property type="entry name" value="PROKAR_LIPOPROTEIN"/>
    <property type="match status" value="1"/>
</dbReference>
<dbReference type="PANTHER" id="PTHR42852:SF13">
    <property type="entry name" value="PROTEIN DIPZ"/>
    <property type="match status" value="1"/>
</dbReference>
<proteinExistence type="predicted"/>
<evidence type="ECO:0000259" key="2">
    <source>
        <dbReference type="PROSITE" id="PS51352"/>
    </source>
</evidence>
<protein>
    <submittedName>
        <fullName evidence="3">TlpA family protein disulfide reductase</fullName>
    </submittedName>
</protein>
<dbReference type="EMBL" id="QRMS01000001">
    <property type="protein sequence ID" value="RHJ89548.1"/>
    <property type="molecule type" value="Genomic_DNA"/>
</dbReference>
<reference evidence="3 4" key="1">
    <citation type="submission" date="2018-08" db="EMBL/GenBank/DDBJ databases">
        <title>A genome reference for cultivated species of the human gut microbiota.</title>
        <authorList>
            <person name="Zou Y."/>
            <person name="Xue W."/>
            <person name="Luo G."/>
        </authorList>
    </citation>
    <scope>NUCLEOTIDE SEQUENCE [LARGE SCALE GENOMIC DNA]</scope>
    <source>
        <strain evidence="3 4">AM07-24</strain>
    </source>
</reference>
<keyword evidence="1" id="KW-0732">Signal</keyword>
<dbReference type="AlphaFoldDB" id="A0A415E766"/>
<dbReference type="OrthoDB" id="9809733at2"/>
<dbReference type="Gene3D" id="3.40.30.10">
    <property type="entry name" value="Glutaredoxin"/>
    <property type="match status" value="1"/>
</dbReference>
<dbReference type="PROSITE" id="PS51352">
    <property type="entry name" value="THIOREDOXIN_2"/>
    <property type="match status" value="1"/>
</dbReference>
<dbReference type="InterPro" id="IPR013766">
    <property type="entry name" value="Thioredoxin_domain"/>
</dbReference>
<feature type="signal peptide" evidence="1">
    <location>
        <begin position="1"/>
        <end position="24"/>
    </location>
</feature>
<dbReference type="PANTHER" id="PTHR42852">
    <property type="entry name" value="THIOL:DISULFIDE INTERCHANGE PROTEIN DSBE"/>
    <property type="match status" value="1"/>
</dbReference>
<dbReference type="CDD" id="cd02966">
    <property type="entry name" value="TlpA_like_family"/>
    <property type="match status" value="1"/>
</dbReference>